<evidence type="ECO:0000256" key="1">
    <source>
        <dbReference type="ARBA" id="ARBA00004571"/>
    </source>
</evidence>
<name>A0A926F864_9BACT</name>
<dbReference type="Pfam" id="PF00593">
    <property type="entry name" value="TonB_dep_Rec_b-barrel"/>
    <property type="match status" value="1"/>
</dbReference>
<evidence type="ECO:0000256" key="8">
    <source>
        <dbReference type="PROSITE-ProRule" id="PRU01360"/>
    </source>
</evidence>
<dbReference type="SUPFAM" id="SSF56935">
    <property type="entry name" value="Porins"/>
    <property type="match status" value="1"/>
</dbReference>
<dbReference type="InterPro" id="IPR037066">
    <property type="entry name" value="Plug_dom_sf"/>
</dbReference>
<dbReference type="Gene3D" id="2.60.40.1120">
    <property type="entry name" value="Carboxypeptidase-like, regulatory domain"/>
    <property type="match status" value="1"/>
</dbReference>
<dbReference type="EMBL" id="JACRTF010000001">
    <property type="protein sequence ID" value="MBC8593689.1"/>
    <property type="molecule type" value="Genomic_DNA"/>
</dbReference>
<keyword evidence="5 9" id="KW-0798">TonB box</keyword>
<dbReference type="PROSITE" id="PS52016">
    <property type="entry name" value="TONB_DEPENDENT_REC_3"/>
    <property type="match status" value="1"/>
</dbReference>
<evidence type="ECO:0000256" key="2">
    <source>
        <dbReference type="ARBA" id="ARBA00022448"/>
    </source>
</evidence>
<dbReference type="InterPro" id="IPR036942">
    <property type="entry name" value="Beta-barrel_TonB_sf"/>
</dbReference>
<dbReference type="RefSeq" id="WP_262434795.1">
    <property type="nucleotide sequence ID" value="NZ_JACRTF010000001.1"/>
</dbReference>
<comment type="subcellular location">
    <subcellularLocation>
        <location evidence="1 8">Cell outer membrane</location>
        <topology evidence="1 8">Multi-pass membrane protein</topology>
    </subcellularLocation>
</comment>
<evidence type="ECO:0000313" key="14">
    <source>
        <dbReference type="Proteomes" id="UP000651085"/>
    </source>
</evidence>
<feature type="signal peptide" evidence="10">
    <location>
        <begin position="1"/>
        <end position="24"/>
    </location>
</feature>
<evidence type="ECO:0000313" key="13">
    <source>
        <dbReference type="EMBL" id="MBC8593689.1"/>
    </source>
</evidence>
<dbReference type="Pfam" id="PF07715">
    <property type="entry name" value="Plug"/>
    <property type="match status" value="1"/>
</dbReference>
<dbReference type="Gene3D" id="2.40.170.20">
    <property type="entry name" value="TonB-dependent receptor, beta-barrel domain"/>
    <property type="match status" value="1"/>
</dbReference>
<keyword evidence="2 8" id="KW-0813">Transport</keyword>
<evidence type="ECO:0000256" key="3">
    <source>
        <dbReference type="ARBA" id="ARBA00022452"/>
    </source>
</evidence>
<proteinExistence type="inferred from homology"/>
<evidence type="ECO:0000259" key="11">
    <source>
        <dbReference type="Pfam" id="PF00593"/>
    </source>
</evidence>
<feature type="domain" description="TonB-dependent receptor-like beta-barrel" evidence="11">
    <location>
        <begin position="430"/>
        <end position="873"/>
    </location>
</feature>
<organism evidence="13 14">
    <name type="scientific">Jilunia laotingensis</name>
    <dbReference type="NCBI Taxonomy" id="2763675"/>
    <lineage>
        <taxon>Bacteria</taxon>
        <taxon>Pseudomonadati</taxon>
        <taxon>Bacteroidota</taxon>
        <taxon>Bacteroidia</taxon>
        <taxon>Bacteroidales</taxon>
        <taxon>Bacteroidaceae</taxon>
        <taxon>Jilunia</taxon>
    </lineage>
</organism>
<accession>A0A926F864</accession>
<dbReference type="GO" id="GO:0009279">
    <property type="term" value="C:cell outer membrane"/>
    <property type="evidence" value="ECO:0007669"/>
    <property type="project" value="UniProtKB-SubCell"/>
</dbReference>
<dbReference type="InterPro" id="IPR023996">
    <property type="entry name" value="TonB-dep_OMP_SusC/RagA"/>
</dbReference>
<reference evidence="13" key="1">
    <citation type="submission" date="2020-08" db="EMBL/GenBank/DDBJ databases">
        <title>Genome public.</title>
        <authorList>
            <person name="Liu C."/>
            <person name="Sun Q."/>
        </authorList>
    </citation>
    <scope>NUCLEOTIDE SEQUENCE</scope>
    <source>
        <strain evidence="13">N12</strain>
    </source>
</reference>
<feature type="chain" id="PRO_5037828641" evidence="10">
    <location>
        <begin position="25"/>
        <end position="1017"/>
    </location>
</feature>
<dbReference type="InterPro" id="IPR039426">
    <property type="entry name" value="TonB-dep_rcpt-like"/>
</dbReference>
<evidence type="ECO:0000256" key="5">
    <source>
        <dbReference type="ARBA" id="ARBA00023077"/>
    </source>
</evidence>
<dbReference type="NCBIfam" id="TIGR04057">
    <property type="entry name" value="SusC_RagA_signa"/>
    <property type="match status" value="1"/>
</dbReference>
<dbReference type="AlphaFoldDB" id="A0A926F864"/>
<dbReference type="Pfam" id="PF13715">
    <property type="entry name" value="CarbopepD_reg_2"/>
    <property type="match status" value="1"/>
</dbReference>
<sequence>MPRNNLLRFSTFIALLLVSITSFAQQLLVKGSVLSKTDNEPIIGATVMEKGTNNGTITDIDGNFTLKVSNPKAQVEVSYVGFISQLLNAATTMRIIMEEDTRNLEEIVVVGYQTQRKVDLTGAVSVVDMKQPISESNPNVLNSLQGKVAGVQISTDAAPGGGGTKIRVRGMSTVNGNDPLYIIDGVPTTENLNSLSSNDIESIQVLKDASSASIYGSRAANGVVVITTKKGSGNRISVNVDISGSFQTVAKQFEMLNAQQWGEAYWTANKNAGLKPSHPFYGDGDTPVLIEYLDDARKVKASDTDWQDAIYRSAWTQNYAANVMNSGERGTIMFSANYTNQDGLMDYTYFQRFSARVNSTYKISKYLSVGENLMVAKWNDLGYTTQNDRGIPYGAMRQHPAIPVKDSDGKFTNPLSLANSDIANPVHELYNGRDNSNESWRIFGNAYLEIFPVKGLSLKSNIGIEHVQFLNQALNRKVQESDKNSVSRAYGQGDTWTWTNTANYNLKLNNHNLTILAGTEAISYKYQGLSAYRDTYKFEDDHYMVIDAGEGTQTNGGGKSAWALFSLFAKADYNWNDRYLLSATIRRDATSRLYKDNNSGVFPAFSAAWRISEEEFMPESDILTNAKIRFGWGQTGNSAIDNNYASYSTYRYDVGNGAYDLNGSGNKTLAGIIVATSGNRNLKWETTTQTNIGLDFGFFNNSLNMSFDYYLKNTKDVLTIPPTLSVAGENASMWTNTGSVKNRGFEWMIDYRSAKYGDFSWGGTLNLSRYKNKVEKLNNLVKFIGGDYRLMEGQPMGVYYGYVVDGIFQNDDEVRNHADQQGKGVGRLKYRDMDGNGVVDDKDQCVIGDPNPDFSLGLSLDFSYKRFTLSAFFTGDFGFDIYNTTKRQLDFMTYGGTSTNRGVSVLDAWTPTHTNTSVPALTVTDNNNEGRMSTYYVEDGSYLKLKYVKLKYDFPSEWLKKFGASGLSIFGQVENLFTITNYSGLDPELPLGDYGARVDTAPYPIARTFSMGVNLKF</sequence>
<keyword evidence="6 8" id="KW-0472">Membrane</keyword>
<feature type="domain" description="TonB-dependent receptor plug" evidence="12">
    <location>
        <begin position="117"/>
        <end position="223"/>
    </location>
</feature>
<gene>
    <name evidence="13" type="ORF">H8744_10620</name>
</gene>
<keyword evidence="7 8" id="KW-0998">Cell outer membrane</keyword>
<dbReference type="SUPFAM" id="SSF49464">
    <property type="entry name" value="Carboxypeptidase regulatory domain-like"/>
    <property type="match status" value="1"/>
</dbReference>
<protein>
    <submittedName>
        <fullName evidence="13">TonB-dependent receptor</fullName>
    </submittedName>
</protein>
<keyword evidence="3 8" id="KW-1134">Transmembrane beta strand</keyword>
<dbReference type="InterPro" id="IPR000531">
    <property type="entry name" value="Beta-barrel_TonB"/>
</dbReference>
<dbReference type="Gene3D" id="2.170.130.10">
    <property type="entry name" value="TonB-dependent receptor, plug domain"/>
    <property type="match status" value="1"/>
</dbReference>
<keyword evidence="4 8" id="KW-0812">Transmembrane</keyword>
<keyword evidence="14" id="KW-1185">Reference proteome</keyword>
<evidence type="ECO:0000256" key="7">
    <source>
        <dbReference type="ARBA" id="ARBA00023237"/>
    </source>
</evidence>
<evidence type="ECO:0000259" key="12">
    <source>
        <dbReference type="Pfam" id="PF07715"/>
    </source>
</evidence>
<dbReference type="NCBIfam" id="TIGR04056">
    <property type="entry name" value="OMP_RagA_SusC"/>
    <property type="match status" value="1"/>
</dbReference>
<comment type="similarity">
    <text evidence="8 9">Belongs to the TonB-dependent receptor family.</text>
</comment>
<dbReference type="InterPro" id="IPR008969">
    <property type="entry name" value="CarboxyPept-like_regulatory"/>
</dbReference>
<evidence type="ECO:0000256" key="10">
    <source>
        <dbReference type="SAM" id="SignalP"/>
    </source>
</evidence>
<evidence type="ECO:0000256" key="4">
    <source>
        <dbReference type="ARBA" id="ARBA00022692"/>
    </source>
</evidence>
<comment type="caution">
    <text evidence="13">The sequence shown here is derived from an EMBL/GenBank/DDBJ whole genome shotgun (WGS) entry which is preliminary data.</text>
</comment>
<dbReference type="InterPro" id="IPR023997">
    <property type="entry name" value="TonB-dep_OMP_SusC/RagA_CS"/>
</dbReference>
<keyword evidence="10" id="KW-0732">Signal</keyword>
<evidence type="ECO:0000256" key="6">
    <source>
        <dbReference type="ARBA" id="ARBA00023136"/>
    </source>
</evidence>
<keyword evidence="13" id="KW-0675">Receptor</keyword>
<dbReference type="Proteomes" id="UP000651085">
    <property type="component" value="Unassembled WGS sequence"/>
</dbReference>
<dbReference type="InterPro" id="IPR012910">
    <property type="entry name" value="Plug_dom"/>
</dbReference>
<evidence type="ECO:0000256" key="9">
    <source>
        <dbReference type="RuleBase" id="RU003357"/>
    </source>
</evidence>